<sequence>MITDRPDQRNRSPGESVRKRIGRYVRVSRFALVNRASRSSDVYA</sequence>
<reference evidence="1 2" key="1">
    <citation type="submission" date="2014-01" db="EMBL/GenBank/DDBJ databases">
        <authorList>
            <consortium name="DOE Joint Genome Institute"/>
            <person name="Anderson I."/>
            <person name="Huntemann M."/>
            <person name="Han J."/>
            <person name="Chen A."/>
            <person name="Kyrpides N."/>
            <person name="Mavromatis K."/>
            <person name="Markowitz V."/>
            <person name="Palaniappan K."/>
            <person name="Ivanova N."/>
            <person name="Schaumberg A."/>
            <person name="Pati A."/>
            <person name="Liolios K."/>
            <person name="Nordberg H.P."/>
            <person name="Cantor M.N."/>
            <person name="Hua S.X."/>
            <person name="Woyke T."/>
        </authorList>
    </citation>
    <scope>NUCLEOTIDE SEQUENCE [LARGE SCALE GENOMIC DNA]</scope>
    <source>
        <strain evidence="1 2">XH-48</strain>
    </source>
</reference>
<gene>
    <name evidence="1" type="ORF">HALLA_17800</name>
</gene>
<dbReference type="Proteomes" id="UP000019024">
    <property type="component" value="Chromosome"/>
</dbReference>
<keyword evidence="2" id="KW-1185">Reference proteome</keyword>
<organism evidence="1 2">
    <name type="scientific">Halostagnicola larsenii XH-48</name>
    <dbReference type="NCBI Taxonomy" id="797299"/>
    <lineage>
        <taxon>Archaea</taxon>
        <taxon>Methanobacteriati</taxon>
        <taxon>Methanobacteriota</taxon>
        <taxon>Stenosarchaea group</taxon>
        <taxon>Halobacteria</taxon>
        <taxon>Halobacteriales</taxon>
        <taxon>Natrialbaceae</taxon>
        <taxon>Halostagnicola</taxon>
    </lineage>
</organism>
<dbReference type="KEGG" id="hlr:HALLA_17800"/>
<proteinExistence type="predicted"/>
<accession>W0JV44</accession>
<dbReference type="STRING" id="797299.HALLA_17800"/>
<dbReference type="AlphaFoldDB" id="W0JV44"/>
<protein>
    <submittedName>
        <fullName evidence="1">Uncharacterized protein</fullName>
    </submittedName>
</protein>
<name>W0JV44_9EURY</name>
<evidence type="ECO:0000313" key="2">
    <source>
        <dbReference type="Proteomes" id="UP000019024"/>
    </source>
</evidence>
<evidence type="ECO:0000313" key="1">
    <source>
        <dbReference type="EMBL" id="AHG01140.1"/>
    </source>
</evidence>
<dbReference type="EMBL" id="CP007055">
    <property type="protein sequence ID" value="AHG01140.1"/>
    <property type="molecule type" value="Genomic_DNA"/>
</dbReference>
<dbReference type="HOGENOM" id="CLU_3210646_0_0_2"/>